<reference evidence="1" key="1">
    <citation type="submission" date="2009-01" db="EMBL/GenBank/DDBJ databases">
        <title>Complete sequence of chromosome of Arthrobacter chlorophenolicus A6.</title>
        <authorList>
            <consortium name="US DOE Joint Genome Institute"/>
            <person name="Lucas S."/>
            <person name="Copeland A."/>
            <person name="Lapidus A."/>
            <person name="Glavina del Rio T."/>
            <person name="Tice H."/>
            <person name="Bruce D."/>
            <person name="Goodwin L."/>
            <person name="Pitluck S."/>
            <person name="Goltsman E."/>
            <person name="Clum A."/>
            <person name="Larimer F."/>
            <person name="Land M."/>
            <person name="Hauser L."/>
            <person name="Kyrpides N."/>
            <person name="Mikhailova N."/>
            <person name="Jansson J."/>
            <person name="Richardson P."/>
        </authorList>
    </citation>
    <scope>NUCLEOTIDE SEQUENCE [LARGE SCALE GENOMIC DNA]</scope>
    <source>
        <strain evidence="1">A6</strain>
    </source>
</reference>
<keyword evidence="2" id="KW-1185">Reference proteome</keyword>
<dbReference type="STRING" id="452863.Achl_1088"/>
<dbReference type="Gene3D" id="3.30.870.10">
    <property type="entry name" value="Endonuclease Chain A"/>
    <property type="match status" value="1"/>
</dbReference>
<accession>B8HE46</accession>
<dbReference type="KEGG" id="ach:Achl_1088"/>
<dbReference type="AlphaFoldDB" id="B8HE46"/>
<evidence type="ECO:0000313" key="1">
    <source>
        <dbReference type="EMBL" id="ACL39081.1"/>
    </source>
</evidence>
<dbReference type="RefSeq" id="WP_015936304.1">
    <property type="nucleotide sequence ID" value="NC_011886.1"/>
</dbReference>
<sequence length="902" mass="96834">MSAVAAPLNVPALFHEMEASGDWNVEEALFLTFNADVAFLERGVLGLCQSMGARVTVIADAGMWRPDPIAMKGAGTQYLVGLASHSGAFHPKLTLLVGGDRVLALIGSGNLTMGGWQHNSELWNVLRAEDGQAPQALFDLAEWLELLPGSVRLASDHAAALNRVAAKLRGTLERFTPLDDGAQLVTNLDRSFLSQLPGGPVDELTLCAPFIDEHARAVRALVEHFPTSKLTLVVQPGLTVVEPQALASVLRGQTGLTVVADTSHRYRHAKLLEWRRGSYRQVLTGSANLSAAAVLNTVSRGGNVELGILTNVDEPLWPEPGLGPNHLVQLESITDIPALRIGTIAPETTGPDVPQLLSAVLVGNELKTELAYAVPFAVELEYTNNPLNDSWNRLGTIVAGHSTASFPADQLGDSALLRLNWAGDDETILARGPAVPASVPERLRTRPAAGRAAGGPRIKSRDDLLGVDLRYLDAFASQLTNIHEDVTALKTPSTRSSGTSTASGAARNAAFEEEPAAWLWEREQTAQHLHGPVFSGFALGLPTPVQSTGWENFDSSETGDLDADAAVDGDEQIAPLPDDPESVEPLMHVGDPDRIKKARRDRVRAFATMPGRLSTVSYLGLGRLALCFYCAGDWKENDPEPIRLVTSFLSKALDQAHTFGMGDEAKALAAVALTCVRRRVDNTATSPATQEAKRLHDRCRDLDLGSVPLPLVAEYTQCLSAPGGRPLETADVYDELQSFSEHPLLDAAMLAAEGYGYDAEVLGPNSLQISVRSRDPLQGALKILAASKVPLGVLSLSQRTGKSAIALWSAPDLYCIEIDDRDRWVHYRSTHALNVILAAIQSSEGRRFRVDHGPFNQAIPEAKLLAERLGLQIPRKVGVPPGTCPACFMVLSSSGVCRICES</sequence>
<dbReference type="InterPro" id="IPR059166">
    <property type="entry name" value="PLD-like_cat"/>
</dbReference>
<evidence type="ECO:0008006" key="3">
    <source>
        <dbReference type="Google" id="ProtNLM"/>
    </source>
</evidence>
<dbReference type="OrthoDB" id="4889075at2"/>
<dbReference type="EMBL" id="CP001341">
    <property type="protein sequence ID" value="ACL39081.1"/>
    <property type="molecule type" value="Genomic_DNA"/>
</dbReference>
<organism evidence="1 2">
    <name type="scientific">Pseudarthrobacter chlorophenolicus (strain ATCC 700700 / DSM 12829 / CIP 107037 / JCM 12360 / KCTC 9906 / NCIMB 13794 / A6)</name>
    <name type="common">Arthrobacter chlorophenolicus</name>
    <dbReference type="NCBI Taxonomy" id="452863"/>
    <lineage>
        <taxon>Bacteria</taxon>
        <taxon>Bacillati</taxon>
        <taxon>Actinomycetota</taxon>
        <taxon>Actinomycetes</taxon>
        <taxon>Micrococcales</taxon>
        <taxon>Micrococcaceae</taxon>
        <taxon>Pseudarthrobacter</taxon>
    </lineage>
</organism>
<name>B8HE46_PSECP</name>
<dbReference type="eggNOG" id="COG3886">
    <property type="taxonomic scope" value="Bacteria"/>
</dbReference>
<dbReference type="CDD" id="cd09176">
    <property type="entry name" value="PLDc_unchar6"/>
    <property type="match status" value="1"/>
</dbReference>
<dbReference type="Proteomes" id="UP000002505">
    <property type="component" value="Chromosome"/>
</dbReference>
<protein>
    <recommendedName>
        <fullName evidence="3">PLD phosphodiesterase domain-containing protein</fullName>
    </recommendedName>
</protein>
<proteinExistence type="predicted"/>
<gene>
    <name evidence="1" type="ordered locus">Achl_1088</name>
</gene>
<dbReference type="HOGENOM" id="CLU_329775_0_0_11"/>
<evidence type="ECO:0000313" key="2">
    <source>
        <dbReference type="Proteomes" id="UP000002505"/>
    </source>
</evidence>